<feature type="transmembrane region" description="Helical" evidence="1">
    <location>
        <begin position="90"/>
        <end position="114"/>
    </location>
</feature>
<organism evidence="2 3">
    <name type="scientific">Neonectria ditissima</name>
    <dbReference type="NCBI Taxonomy" id="78410"/>
    <lineage>
        <taxon>Eukaryota</taxon>
        <taxon>Fungi</taxon>
        <taxon>Dikarya</taxon>
        <taxon>Ascomycota</taxon>
        <taxon>Pezizomycotina</taxon>
        <taxon>Sordariomycetes</taxon>
        <taxon>Hypocreomycetidae</taxon>
        <taxon>Hypocreales</taxon>
        <taxon>Nectriaceae</taxon>
        <taxon>Neonectria</taxon>
    </lineage>
</organism>
<dbReference type="AlphaFoldDB" id="A0A0P7BVJ7"/>
<proteinExistence type="predicted"/>
<keyword evidence="1" id="KW-0472">Membrane</keyword>
<dbReference type="EMBL" id="LKCW01000005">
    <property type="protein sequence ID" value="KPM45782.1"/>
    <property type="molecule type" value="Genomic_DNA"/>
</dbReference>
<name>A0A0P7BVJ7_9HYPO</name>
<dbReference type="PANTHER" id="PTHR35179:SF1">
    <property type="entry name" value="INTEGRAL MEMBRANE PROTEIN"/>
    <property type="match status" value="1"/>
</dbReference>
<feature type="transmembrane region" description="Helical" evidence="1">
    <location>
        <begin position="60"/>
        <end position="84"/>
    </location>
</feature>
<feature type="transmembrane region" description="Helical" evidence="1">
    <location>
        <begin position="198"/>
        <end position="215"/>
    </location>
</feature>
<gene>
    <name evidence="2" type="ORF">AK830_g830</name>
</gene>
<dbReference type="Proteomes" id="UP000050424">
    <property type="component" value="Unassembled WGS sequence"/>
</dbReference>
<evidence type="ECO:0000313" key="2">
    <source>
        <dbReference type="EMBL" id="KPM45782.1"/>
    </source>
</evidence>
<dbReference type="PANTHER" id="PTHR35179">
    <property type="entry name" value="PROTEIN CBG02620"/>
    <property type="match status" value="1"/>
</dbReference>
<evidence type="ECO:0000256" key="1">
    <source>
        <dbReference type="SAM" id="Phobius"/>
    </source>
</evidence>
<feature type="transmembrane region" description="Helical" evidence="1">
    <location>
        <begin position="235"/>
        <end position="260"/>
    </location>
</feature>
<keyword evidence="3" id="KW-1185">Reference proteome</keyword>
<accession>A0A0P7BVJ7</accession>
<dbReference type="OrthoDB" id="3205825at2759"/>
<feature type="transmembrane region" description="Helical" evidence="1">
    <location>
        <begin position="126"/>
        <end position="148"/>
    </location>
</feature>
<evidence type="ECO:0000313" key="3">
    <source>
        <dbReference type="Proteomes" id="UP000050424"/>
    </source>
</evidence>
<feature type="transmembrane region" description="Helical" evidence="1">
    <location>
        <begin position="168"/>
        <end position="186"/>
    </location>
</feature>
<sequence length="403" mass="45605">MTGTLVPSWYRADSPSCNDLAIVSVVWGLSLGLSAFGVIRAGNQTYHQWKRTRRVTAYMVFIWLELVASTVLGGMGWGHVYGIVPPSFELFFFIIVFWIFQIHCIMQIIINRIALLAVSPTTARRLRWGVFGILAVINISVGSVWIPARLQINPTWIRVNEIYDRLEKAIFAVMDVGLNLYFVHLVRSSLVEYGLTKYVLLYRFNLAMVVLSLTMDVSLEYSGGQHVVPADSKMQILIIATMSLNNTFLYVIFHPLAYLVKLHIELSMADLIANIVKAAGSDLTCNCTCHPSNVHPFVYDLAAQPRYHVPAKPGRIASLRDRMRRPWPAPLRIFRRENEEEELHSFPGTSTGLRMLPRTEELPWRSHPCAIQPARKDSGRNRQAHDALVAVDAPASPFNKVYE</sequence>
<keyword evidence="1" id="KW-1133">Transmembrane helix</keyword>
<keyword evidence="1" id="KW-0812">Transmembrane</keyword>
<feature type="transmembrane region" description="Helical" evidence="1">
    <location>
        <begin position="20"/>
        <end position="39"/>
    </location>
</feature>
<reference evidence="2 3" key="1">
    <citation type="submission" date="2015-09" db="EMBL/GenBank/DDBJ databases">
        <title>Draft genome of a European isolate of the apple canker pathogen Neonectria ditissima.</title>
        <authorList>
            <person name="Gomez-Cortecero A."/>
            <person name="Harrison R.J."/>
            <person name="Armitage A.D."/>
        </authorList>
    </citation>
    <scope>NUCLEOTIDE SEQUENCE [LARGE SCALE GENOMIC DNA]</scope>
    <source>
        <strain evidence="2 3">R09/05</strain>
    </source>
</reference>
<protein>
    <submittedName>
        <fullName evidence="2">Uncharacterized protein</fullName>
    </submittedName>
</protein>
<comment type="caution">
    <text evidence="2">The sequence shown here is derived from an EMBL/GenBank/DDBJ whole genome shotgun (WGS) entry which is preliminary data.</text>
</comment>